<dbReference type="EMBL" id="CM046400">
    <property type="protein sequence ID" value="KAI8524594.1"/>
    <property type="molecule type" value="Genomic_DNA"/>
</dbReference>
<sequence>MGRFQQVRSWKLSCMLSKALSKNFQVCSFSFVRRSCNTVAHELAGRGLRDLGFSLWTDSQPSWLVPY</sequence>
<comment type="caution">
    <text evidence="1">The sequence shown here is derived from an EMBL/GenBank/DDBJ whole genome shotgun (WGS) entry which is preliminary data.</text>
</comment>
<organism evidence="1 2">
    <name type="scientific">Rhododendron molle</name>
    <name type="common">Chinese azalea</name>
    <name type="synonym">Azalea mollis</name>
    <dbReference type="NCBI Taxonomy" id="49168"/>
    <lineage>
        <taxon>Eukaryota</taxon>
        <taxon>Viridiplantae</taxon>
        <taxon>Streptophyta</taxon>
        <taxon>Embryophyta</taxon>
        <taxon>Tracheophyta</taxon>
        <taxon>Spermatophyta</taxon>
        <taxon>Magnoliopsida</taxon>
        <taxon>eudicotyledons</taxon>
        <taxon>Gunneridae</taxon>
        <taxon>Pentapetalae</taxon>
        <taxon>asterids</taxon>
        <taxon>Ericales</taxon>
        <taxon>Ericaceae</taxon>
        <taxon>Ericoideae</taxon>
        <taxon>Rhodoreae</taxon>
        <taxon>Rhododendron</taxon>
    </lineage>
</organism>
<reference evidence="1" key="1">
    <citation type="submission" date="2022-02" db="EMBL/GenBank/DDBJ databases">
        <title>Plant Genome Project.</title>
        <authorList>
            <person name="Zhang R.-G."/>
        </authorList>
    </citation>
    <scope>NUCLEOTIDE SEQUENCE</scope>
    <source>
        <strain evidence="1">AT1</strain>
    </source>
</reference>
<proteinExistence type="predicted"/>
<evidence type="ECO:0000313" key="1">
    <source>
        <dbReference type="EMBL" id="KAI8524594.1"/>
    </source>
</evidence>
<dbReference type="Proteomes" id="UP001062846">
    <property type="component" value="Chromosome 13"/>
</dbReference>
<evidence type="ECO:0000313" key="2">
    <source>
        <dbReference type="Proteomes" id="UP001062846"/>
    </source>
</evidence>
<gene>
    <name evidence="1" type="ORF">RHMOL_Rhmol13G0161100</name>
</gene>
<keyword evidence="2" id="KW-1185">Reference proteome</keyword>
<protein>
    <submittedName>
        <fullName evidence="1">Uncharacterized protein</fullName>
    </submittedName>
</protein>
<accession>A0ACC0L7B1</accession>
<name>A0ACC0L7B1_RHOML</name>